<protein>
    <submittedName>
        <fullName evidence="2">Helix-turn-helix domain-containing protein</fullName>
    </submittedName>
</protein>
<dbReference type="RefSeq" id="WP_350937603.1">
    <property type="nucleotide sequence ID" value="NZ_CP157762.1"/>
</dbReference>
<evidence type="ECO:0000313" key="2">
    <source>
        <dbReference type="EMBL" id="XBP96140.1"/>
    </source>
</evidence>
<gene>
    <name evidence="3" type="ORF">ABUL08_12340</name>
    <name evidence="2" type="ORF">VK199_12290</name>
</gene>
<evidence type="ECO:0000259" key="1">
    <source>
        <dbReference type="PROSITE" id="PS50943"/>
    </source>
</evidence>
<evidence type="ECO:0000313" key="3">
    <source>
        <dbReference type="EMBL" id="XCH76844.1"/>
    </source>
</evidence>
<dbReference type="EMBL" id="CP159342">
    <property type="protein sequence ID" value="XCH76844.1"/>
    <property type="molecule type" value="Genomic_DNA"/>
</dbReference>
<dbReference type="CDD" id="cd00093">
    <property type="entry name" value="HTH_XRE"/>
    <property type="match status" value="1"/>
</dbReference>
<dbReference type="GO" id="GO:0003677">
    <property type="term" value="F:DNA binding"/>
    <property type="evidence" value="ECO:0007669"/>
    <property type="project" value="InterPro"/>
</dbReference>
<reference evidence="2" key="1">
    <citation type="submission" date="2024-01" db="EMBL/GenBank/DDBJ databases">
        <title>The genome sequence of Micromonospora mangrovi CCTCC AA 2012012.</title>
        <authorList>
            <person name="Gao J."/>
        </authorList>
    </citation>
    <scope>NUCLEOTIDE SEQUENCE</scope>
    <source>
        <strain evidence="2">CCTCC AA 2012012</strain>
    </source>
</reference>
<dbReference type="SUPFAM" id="SSF47413">
    <property type="entry name" value="lambda repressor-like DNA-binding domains"/>
    <property type="match status" value="1"/>
</dbReference>
<sequence>MVDPDGSPQRRSLAQKLNYLFQTFHPGQSEPYSSRYVAGAITAAAHERGDTKYEITHSYISLLRSGERDNPTMKHLEALAAFFGVPVSYFFADDEAAGRIEEQWELLAAMADSGVREVAFRAAGLSPESLETIAEVLRQVRRLEGLDQDPPSIRP</sequence>
<feature type="domain" description="HTH cro/C1-type" evidence="1">
    <location>
        <begin position="55"/>
        <end position="90"/>
    </location>
</feature>
<dbReference type="AlphaFoldDB" id="A0AAU7MEU1"/>
<proteinExistence type="predicted"/>
<dbReference type="PROSITE" id="PS50943">
    <property type="entry name" value="HTH_CROC1"/>
    <property type="match status" value="1"/>
</dbReference>
<name>A0AAU7MEU1_9ACTN</name>
<dbReference type="InterPro" id="IPR001387">
    <property type="entry name" value="Cro/C1-type_HTH"/>
</dbReference>
<reference evidence="3" key="2">
    <citation type="submission" date="2024-06" db="EMBL/GenBank/DDBJ databases">
        <title>Micromonospora mangrovi CCTCC AA 2012012 genome sequences.</title>
        <authorList>
            <person name="Gao J."/>
        </authorList>
    </citation>
    <scope>NUCLEOTIDE SEQUENCE</scope>
    <source>
        <strain evidence="3">CCTCC AA 2012012</strain>
    </source>
</reference>
<accession>A0AAU7MEU1</accession>
<dbReference type="Gene3D" id="1.10.260.40">
    <property type="entry name" value="lambda repressor-like DNA-binding domains"/>
    <property type="match status" value="1"/>
</dbReference>
<dbReference type="InterPro" id="IPR010982">
    <property type="entry name" value="Lambda_DNA-bd_dom_sf"/>
</dbReference>
<organism evidence="2">
    <name type="scientific">Micromonospora sp. CCTCC AA 2012012</name>
    <dbReference type="NCBI Taxonomy" id="3111921"/>
    <lineage>
        <taxon>Bacteria</taxon>
        <taxon>Bacillati</taxon>
        <taxon>Actinomycetota</taxon>
        <taxon>Actinomycetes</taxon>
        <taxon>Micromonosporales</taxon>
        <taxon>Micromonosporaceae</taxon>
        <taxon>Micromonospora</taxon>
    </lineage>
</organism>
<dbReference type="EMBL" id="CP157762">
    <property type="protein sequence ID" value="XBP96140.1"/>
    <property type="molecule type" value="Genomic_DNA"/>
</dbReference>